<dbReference type="Gene3D" id="1.25.40.10">
    <property type="entry name" value="Tetratricopeptide repeat domain"/>
    <property type="match status" value="3"/>
</dbReference>
<feature type="domain" description="MYND-type" evidence="9">
    <location>
        <begin position="1044"/>
        <end position="1083"/>
    </location>
</feature>
<dbReference type="InterPro" id="IPR041249">
    <property type="entry name" value="HEPN_DZIP3"/>
</dbReference>
<proteinExistence type="inferred from homology"/>
<keyword evidence="2" id="KW-0677">Repeat</keyword>
<evidence type="ECO:0000256" key="1">
    <source>
        <dbReference type="ARBA" id="ARBA00022723"/>
    </source>
</evidence>
<evidence type="ECO:0000256" key="5">
    <source>
        <dbReference type="ARBA" id="ARBA00022833"/>
    </source>
</evidence>
<dbReference type="Gene3D" id="6.10.140.2220">
    <property type="match status" value="1"/>
</dbReference>
<dbReference type="AlphaFoldDB" id="A0A815EPK8"/>
<comment type="caution">
    <text evidence="10">The sequence shown here is derived from an EMBL/GenBank/DDBJ whole genome shotgun (WGS) entry which is preliminary data.</text>
</comment>
<organism evidence="10 12">
    <name type="scientific">Adineta steineri</name>
    <dbReference type="NCBI Taxonomy" id="433720"/>
    <lineage>
        <taxon>Eukaryota</taxon>
        <taxon>Metazoa</taxon>
        <taxon>Spiralia</taxon>
        <taxon>Gnathifera</taxon>
        <taxon>Rotifera</taxon>
        <taxon>Eurotatoria</taxon>
        <taxon>Bdelloidea</taxon>
        <taxon>Adinetida</taxon>
        <taxon>Adinetidae</taxon>
        <taxon>Adineta</taxon>
    </lineage>
</organism>
<dbReference type="Pfam" id="PF07719">
    <property type="entry name" value="TPR_2"/>
    <property type="match status" value="1"/>
</dbReference>
<dbReference type="InterPro" id="IPR019734">
    <property type="entry name" value="TPR_rpt"/>
</dbReference>
<evidence type="ECO:0000313" key="11">
    <source>
        <dbReference type="EMBL" id="CAF4070832.1"/>
    </source>
</evidence>
<dbReference type="GO" id="GO:0008270">
    <property type="term" value="F:zinc ion binding"/>
    <property type="evidence" value="ECO:0007669"/>
    <property type="project" value="UniProtKB-KW"/>
</dbReference>
<dbReference type="PROSITE" id="PS50005">
    <property type="entry name" value="TPR"/>
    <property type="match status" value="1"/>
</dbReference>
<evidence type="ECO:0000256" key="8">
    <source>
        <dbReference type="PROSITE-ProRule" id="PRU00339"/>
    </source>
</evidence>
<name>A0A815EPK8_9BILA</name>
<keyword evidence="5" id="KW-0862">Zinc</keyword>
<keyword evidence="4 8" id="KW-0802">TPR repeat</keyword>
<dbReference type="PROSITE" id="PS01360">
    <property type="entry name" value="ZF_MYND_1"/>
    <property type="match status" value="1"/>
</dbReference>
<evidence type="ECO:0000313" key="12">
    <source>
        <dbReference type="Proteomes" id="UP000663860"/>
    </source>
</evidence>
<evidence type="ECO:0000259" key="9">
    <source>
        <dbReference type="PROSITE" id="PS50865"/>
    </source>
</evidence>
<evidence type="ECO:0000256" key="2">
    <source>
        <dbReference type="ARBA" id="ARBA00022737"/>
    </source>
</evidence>
<dbReference type="SUPFAM" id="SSF48452">
    <property type="entry name" value="TPR-like"/>
    <property type="match status" value="2"/>
</dbReference>
<comment type="similarity">
    <text evidence="6">Belongs to the sel-1 family.</text>
</comment>
<evidence type="ECO:0000313" key="10">
    <source>
        <dbReference type="EMBL" id="CAF1317592.1"/>
    </source>
</evidence>
<dbReference type="PANTHER" id="PTHR11102">
    <property type="entry name" value="SEL-1-LIKE PROTEIN"/>
    <property type="match status" value="1"/>
</dbReference>
<dbReference type="InterPro" id="IPR013105">
    <property type="entry name" value="TPR_2"/>
</dbReference>
<evidence type="ECO:0000256" key="7">
    <source>
        <dbReference type="PROSITE-ProRule" id="PRU00134"/>
    </source>
</evidence>
<dbReference type="InterPro" id="IPR002893">
    <property type="entry name" value="Znf_MYND"/>
</dbReference>
<evidence type="ECO:0000256" key="3">
    <source>
        <dbReference type="ARBA" id="ARBA00022771"/>
    </source>
</evidence>
<dbReference type="Proteomes" id="UP000663868">
    <property type="component" value="Unassembled WGS sequence"/>
</dbReference>
<dbReference type="SUPFAM" id="SSF81901">
    <property type="entry name" value="HCP-like"/>
    <property type="match status" value="1"/>
</dbReference>
<dbReference type="InterPro" id="IPR050767">
    <property type="entry name" value="Sel1_AlgK"/>
</dbReference>
<dbReference type="EMBL" id="CAJNOE010000716">
    <property type="protein sequence ID" value="CAF1317592.1"/>
    <property type="molecule type" value="Genomic_DNA"/>
</dbReference>
<dbReference type="SMART" id="SM00671">
    <property type="entry name" value="SEL1"/>
    <property type="match status" value="5"/>
</dbReference>
<keyword evidence="1" id="KW-0479">Metal-binding</keyword>
<reference evidence="10" key="1">
    <citation type="submission" date="2021-02" db="EMBL/GenBank/DDBJ databases">
        <authorList>
            <person name="Nowell W R."/>
        </authorList>
    </citation>
    <scope>NUCLEOTIDE SEQUENCE</scope>
</reference>
<feature type="repeat" description="TPR" evidence="8">
    <location>
        <begin position="271"/>
        <end position="304"/>
    </location>
</feature>
<gene>
    <name evidence="10" type="ORF">IZO911_LOCUS34962</name>
    <name evidence="11" type="ORF">KXQ929_LOCUS32731</name>
</gene>
<dbReference type="PANTHER" id="PTHR11102:SF160">
    <property type="entry name" value="ERAD-ASSOCIATED E3 UBIQUITIN-PROTEIN LIGASE COMPONENT HRD3"/>
    <property type="match status" value="1"/>
</dbReference>
<dbReference type="SUPFAM" id="SSF144232">
    <property type="entry name" value="HIT/MYND zinc finger-like"/>
    <property type="match status" value="1"/>
</dbReference>
<keyword evidence="3 7" id="KW-0863">Zinc-finger</keyword>
<sequence length="1086" mass="124751">MAKISAEVRNYFKLDLLLRHSFNPVRQIFLNRFPQFNGGQLWNDTNICGQNYVTNILKKNKKINLTPTQRIPVENGQSSEWDLSTLTNILLFSTRPTTLSPIEIQQLDQDDKLLEQLKDIRNKLAHHGSKSVDNTEFNQLWTDLKTILVALGVVDTEIDKLKDDSIFDPSSQVINEDNVKEALRLNSLATQAHKDGQYSEAITFFTKATVLSGVANSDRAVFFSNMASSRLALYEQQVDVKESFEVLNSMDERYRALKDAKQARNLWNSWWKGHFRVGKVYAVLNEHEKAINSFERALALDPTNNEIKIELDKSRSVYMRQLCYDHLNPEMRPMMMSERLTEMQQRFGTSLEELLIPLHFIEQIDPAVADLTQGHRYEHGDVSIKQDYEVAARYFAKAASQNNAEGLYNLARLTDFGLGVKKDPCLAQKLYEQAARQPPMYPKLKTFRNPGVAAAEHALALRYANGIVVHKNLQEAVYWYERAVANEHAPSANNLGIIYNEGIGVEKNLDKAETLFEMAAKNGCANAMQSLAKMLLDSNELPMAKIWFNRACEAGNIYTEIERITFEKLLQEKQQEIDRNSISIIKRSEVKTEQTHAFDYDILSEHAKRGSITARKMCDAREHFQKAISIIQKIESLTEDEENIFIHELSLCFRIECIITQFSTTKIHQKIEETVDRILHRCSTNNKSIDAASQLDEDVRICYAVLHMESLTEIVQFLASCQQKYPKSVYLFQLNAIANCSLRQYETVLYSINNGLDIEPNNYELLYHRAVALRFVGNDMKETIKAYETFLVNAPKDHRKVPEAYYAMANCYFVQEKRQDITNNVKKTFQQGIESEKCQLPCFLPYKTASKSFLEQILNENASCQSVKSSTSADNNKSRLTDPKRIATIVEQRRWQNTLLYGEKRHSASAIVYTSREARIPQRSAKSLIGLKPITIREMNPIKDHVYDKYVLSVTIIGRAYSWQPSIHLIIEDEHLDCIKICVYGFPNDDGGSLVSQRFRIGAKMNIINPYLRIPPSDRIPIVRVDDFLSIIMQNESEYIINMCRCCGKENASQVCGLCKQAFYCSKECQTIDWKLYEHKLICRKE</sequence>
<evidence type="ECO:0000256" key="4">
    <source>
        <dbReference type="ARBA" id="ARBA00022803"/>
    </source>
</evidence>
<dbReference type="InterPro" id="IPR011990">
    <property type="entry name" value="TPR-like_helical_dom_sf"/>
</dbReference>
<dbReference type="Pfam" id="PF18738">
    <property type="entry name" value="HEPN_DZIP3"/>
    <property type="match status" value="1"/>
</dbReference>
<dbReference type="Pfam" id="PF08238">
    <property type="entry name" value="Sel1"/>
    <property type="match status" value="5"/>
</dbReference>
<dbReference type="SMART" id="SM00028">
    <property type="entry name" value="TPR"/>
    <property type="match status" value="4"/>
</dbReference>
<dbReference type="Proteomes" id="UP000663860">
    <property type="component" value="Unassembled WGS sequence"/>
</dbReference>
<dbReference type="Pfam" id="PF01753">
    <property type="entry name" value="zf-MYND"/>
    <property type="match status" value="1"/>
</dbReference>
<accession>A0A815EPK8</accession>
<evidence type="ECO:0000256" key="6">
    <source>
        <dbReference type="ARBA" id="ARBA00038101"/>
    </source>
</evidence>
<dbReference type="InterPro" id="IPR006597">
    <property type="entry name" value="Sel1-like"/>
</dbReference>
<dbReference type="PROSITE" id="PS50865">
    <property type="entry name" value="ZF_MYND_2"/>
    <property type="match status" value="1"/>
</dbReference>
<dbReference type="EMBL" id="CAJOBB010004030">
    <property type="protein sequence ID" value="CAF4070832.1"/>
    <property type="molecule type" value="Genomic_DNA"/>
</dbReference>
<protein>
    <recommendedName>
        <fullName evidence="9">MYND-type domain-containing protein</fullName>
    </recommendedName>
</protein>
<dbReference type="PROSITE" id="PS50293">
    <property type="entry name" value="TPR_REGION"/>
    <property type="match status" value="1"/>
</dbReference>